<dbReference type="PANTHER" id="PTHR47078">
    <property type="entry name" value="CYTOSKELETON-ASSOCIATED PROTEIN 2-LIKE"/>
    <property type="match status" value="1"/>
</dbReference>
<name>A0AAN8AAP1_ELEMC</name>
<evidence type="ECO:0000256" key="3">
    <source>
        <dbReference type="ARBA" id="ARBA00022490"/>
    </source>
</evidence>
<keyword evidence="4" id="KW-0597">Phosphoprotein</keyword>
<evidence type="ECO:0000256" key="1">
    <source>
        <dbReference type="ARBA" id="ARBA00004245"/>
    </source>
</evidence>
<keyword evidence="3" id="KW-0963">Cytoplasm</keyword>
<evidence type="ECO:0000256" key="2">
    <source>
        <dbReference type="ARBA" id="ARBA00009468"/>
    </source>
</evidence>
<evidence type="ECO:0000259" key="6">
    <source>
        <dbReference type="Pfam" id="PF15297"/>
    </source>
</evidence>
<dbReference type="AlphaFoldDB" id="A0AAN8AAP1"/>
<comment type="subcellular location">
    <subcellularLocation>
        <location evidence="1">Cytoplasm</location>
        <location evidence="1">Cytoskeleton</location>
    </subcellularLocation>
</comment>
<dbReference type="EMBL" id="JAUZQC010000024">
    <property type="protein sequence ID" value="KAK5848999.1"/>
    <property type="molecule type" value="Genomic_DNA"/>
</dbReference>
<keyword evidence="8" id="KW-1185">Reference proteome</keyword>
<comment type="caution">
    <text evidence="7">The sequence shown here is derived from an EMBL/GenBank/DDBJ whole genome shotgun (WGS) entry which is preliminary data.</text>
</comment>
<keyword evidence="5" id="KW-0206">Cytoskeleton</keyword>
<accession>A0AAN8AAP1</accession>
<sequence length="163" mass="18675">MKKLQEWREAKGISYKRPQMLVKPAVKLAVTVPQLFWGPTVEKDEAHSLICALDRSLDDCITLLGKGCTDHVKDVLSWLPAVSKKFAKYWICQARLMEREGNMGVLPMFEEAVGVVLKPVDELRTVVFEILQRKDEIRASEAKEREEDQIQQTKALLRVLPSR</sequence>
<dbReference type="InterPro" id="IPR052855">
    <property type="entry name" value="CKAP2-like"/>
</dbReference>
<dbReference type="Proteomes" id="UP001346869">
    <property type="component" value="Unassembled WGS sequence"/>
</dbReference>
<dbReference type="InterPro" id="IPR029197">
    <property type="entry name" value="CKAP2_C"/>
</dbReference>
<organism evidence="7 8">
    <name type="scientific">Eleginops maclovinus</name>
    <name type="common">Patagonian blennie</name>
    <name type="synonym">Eleginus maclovinus</name>
    <dbReference type="NCBI Taxonomy" id="56733"/>
    <lineage>
        <taxon>Eukaryota</taxon>
        <taxon>Metazoa</taxon>
        <taxon>Chordata</taxon>
        <taxon>Craniata</taxon>
        <taxon>Vertebrata</taxon>
        <taxon>Euteleostomi</taxon>
        <taxon>Actinopterygii</taxon>
        <taxon>Neopterygii</taxon>
        <taxon>Teleostei</taxon>
        <taxon>Neoteleostei</taxon>
        <taxon>Acanthomorphata</taxon>
        <taxon>Eupercaria</taxon>
        <taxon>Perciformes</taxon>
        <taxon>Notothenioidei</taxon>
        <taxon>Eleginopidae</taxon>
        <taxon>Eleginops</taxon>
    </lineage>
</organism>
<dbReference type="PANTHER" id="PTHR47078:SF1">
    <property type="entry name" value="CYTOSKELETON-ASSOCIATED PROTEIN 2-LIKE"/>
    <property type="match status" value="1"/>
</dbReference>
<dbReference type="GO" id="GO:0005829">
    <property type="term" value="C:cytosol"/>
    <property type="evidence" value="ECO:0007669"/>
    <property type="project" value="TreeGrafter"/>
</dbReference>
<dbReference type="GO" id="GO:0072686">
    <property type="term" value="C:mitotic spindle"/>
    <property type="evidence" value="ECO:0007669"/>
    <property type="project" value="TreeGrafter"/>
</dbReference>
<evidence type="ECO:0000313" key="7">
    <source>
        <dbReference type="EMBL" id="KAK5848999.1"/>
    </source>
</evidence>
<evidence type="ECO:0000313" key="8">
    <source>
        <dbReference type="Proteomes" id="UP001346869"/>
    </source>
</evidence>
<evidence type="ECO:0000256" key="4">
    <source>
        <dbReference type="ARBA" id="ARBA00022553"/>
    </source>
</evidence>
<dbReference type="GO" id="GO:0005813">
    <property type="term" value="C:centrosome"/>
    <property type="evidence" value="ECO:0007669"/>
    <property type="project" value="TreeGrafter"/>
</dbReference>
<evidence type="ECO:0000256" key="5">
    <source>
        <dbReference type="ARBA" id="ARBA00023212"/>
    </source>
</evidence>
<reference evidence="7 8" key="2">
    <citation type="journal article" date="2023" name="Mol. Biol. Evol.">
        <title>Genomics of Secondarily Temperate Adaptation in the Only Non-Antarctic Icefish.</title>
        <authorList>
            <person name="Rivera-Colon A.G."/>
            <person name="Rayamajhi N."/>
            <person name="Minhas B.F."/>
            <person name="Madrigal G."/>
            <person name="Bilyk K.T."/>
            <person name="Yoon V."/>
            <person name="Hune M."/>
            <person name="Gregory S."/>
            <person name="Cheng C.H.C."/>
            <person name="Catchen J.M."/>
        </authorList>
    </citation>
    <scope>NUCLEOTIDE SEQUENCE [LARGE SCALE GENOMIC DNA]</scope>
    <source>
        <strain evidence="7">JMC-PN-2008</strain>
    </source>
</reference>
<protein>
    <recommendedName>
        <fullName evidence="6">Cytoskeleton-associated protein 2 C-terminal domain-containing protein</fullName>
    </recommendedName>
</protein>
<dbReference type="Pfam" id="PF15297">
    <property type="entry name" value="CKAP2_C"/>
    <property type="match status" value="1"/>
</dbReference>
<reference evidence="7 8" key="1">
    <citation type="journal article" date="2023" name="Genes (Basel)">
        <title>Chromosome-Level Genome Assembly and Circadian Gene Repertoire of the Patagonia Blennie Eleginops maclovinus-The Closest Ancestral Proxy of Antarctic Cryonotothenioids.</title>
        <authorList>
            <person name="Cheng C.C."/>
            <person name="Rivera-Colon A.G."/>
            <person name="Minhas B.F."/>
            <person name="Wilson L."/>
            <person name="Rayamajhi N."/>
            <person name="Vargas-Chacoff L."/>
            <person name="Catchen J.M."/>
        </authorList>
    </citation>
    <scope>NUCLEOTIDE SEQUENCE [LARGE SCALE GENOMIC DNA]</scope>
    <source>
        <strain evidence="7">JMC-PN-2008</strain>
    </source>
</reference>
<comment type="similarity">
    <text evidence="2">Belongs to the CKAP2 family.</text>
</comment>
<proteinExistence type="inferred from homology"/>
<gene>
    <name evidence="7" type="ORF">PBY51_008674</name>
</gene>
<feature type="domain" description="Cytoskeleton-associated protein 2 C-terminal" evidence="6">
    <location>
        <begin position="3"/>
        <end position="151"/>
    </location>
</feature>